<feature type="transmembrane region" description="Helical" evidence="2">
    <location>
        <begin position="85"/>
        <end position="108"/>
    </location>
</feature>
<dbReference type="Pfam" id="PF07466">
    <property type="entry name" value="DUF1517"/>
    <property type="match status" value="1"/>
</dbReference>
<keyword evidence="2" id="KW-0472">Membrane</keyword>
<evidence type="ECO:0000313" key="4">
    <source>
        <dbReference type="EMBL" id="KAH8500344.1"/>
    </source>
</evidence>
<evidence type="ECO:0000256" key="3">
    <source>
        <dbReference type="SAM" id="SignalP"/>
    </source>
</evidence>
<evidence type="ECO:0000256" key="2">
    <source>
        <dbReference type="SAM" id="Phobius"/>
    </source>
</evidence>
<keyword evidence="2" id="KW-1133">Transmembrane helix</keyword>
<evidence type="ECO:0000313" key="5">
    <source>
        <dbReference type="Proteomes" id="UP000807159"/>
    </source>
</evidence>
<accession>A0A8T2Y5H1</accession>
<reference evidence="4" key="1">
    <citation type="journal article" date="2021" name="J. Hered.">
        <title>Genome Assembly of Salicaceae Populus deltoides (Eastern Cottonwood) I-69 Based on Nanopore Sequencing and Hi-C Technologies.</title>
        <authorList>
            <person name="Bai S."/>
            <person name="Wu H."/>
            <person name="Zhang J."/>
            <person name="Pan Z."/>
            <person name="Zhao W."/>
            <person name="Li Z."/>
            <person name="Tong C."/>
        </authorList>
    </citation>
    <scope>NUCLEOTIDE SEQUENCE</scope>
    <source>
        <tissue evidence="4">Leaf</tissue>
    </source>
</reference>
<dbReference type="PANTHER" id="PTHR33975:SF8">
    <property type="match status" value="1"/>
</dbReference>
<organism evidence="4 5">
    <name type="scientific">Populus deltoides</name>
    <name type="common">Eastern poplar</name>
    <name type="synonym">Eastern cottonwood</name>
    <dbReference type="NCBI Taxonomy" id="3696"/>
    <lineage>
        <taxon>Eukaryota</taxon>
        <taxon>Viridiplantae</taxon>
        <taxon>Streptophyta</taxon>
        <taxon>Embryophyta</taxon>
        <taxon>Tracheophyta</taxon>
        <taxon>Spermatophyta</taxon>
        <taxon>Magnoliopsida</taxon>
        <taxon>eudicotyledons</taxon>
        <taxon>Gunneridae</taxon>
        <taxon>Pentapetalae</taxon>
        <taxon>rosids</taxon>
        <taxon>fabids</taxon>
        <taxon>Malpighiales</taxon>
        <taxon>Salicaceae</taxon>
        <taxon>Saliceae</taxon>
        <taxon>Populus</taxon>
    </lineage>
</organism>
<protein>
    <submittedName>
        <fullName evidence="4">Uncharacterized protein</fullName>
    </submittedName>
</protein>
<evidence type="ECO:0000256" key="1">
    <source>
        <dbReference type="SAM" id="MobiDB-lite"/>
    </source>
</evidence>
<feature type="signal peptide" evidence="3">
    <location>
        <begin position="1"/>
        <end position="29"/>
    </location>
</feature>
<proteinExistence type="predicted"/>
<name>A0A8T2Y5H1_POPDE</name>
<keyword evidence="2" id="KW-0812">Transmembrane</keyword>
<feature type="region of interest" description="Disordered" evidence="1">
    <location>
        <begin position="43"/>
        <end position="79"/>
    </location>
</feature>
<comment type="caution">
    <text evidence="4">The sequence shown here is derived from an EMBL/GenBank/DDBJ whole genome shotgun (WGS) entry which is preliminary data.</text>
</comment>
<keyword evidence="5" id="KW-1185">Reference proteome</keyword>
<dbReference type="Proteomes" id="UP000807159">
    <property type="component" value="Chromosome 8"/>
</dbReference>
<dbReference type="GO" id="GO:0009507">
    <property type="term" value="C:chloroplast"/>
    <property type="evidence" value="ECO:0007669"/>
    <property type="project" value="TreeGrafter"/>
</dbReference>
<dbReference type="InterPro" id="IPR053023">
    <property type="entry name" value="FLAP_modulator"/>
</dbReference>
<keyword evidence="3" id="KW-0732">Signal</keyword>
<dbReference type="PANTHER" id="PTHR33975">
    <property type="entry name" value="MYELIN-ASSOCIATED OLIGODENDROCYTE BASIC PROTEIN"/>
    <property type="match status" value="1"/>
</dbReference>
<dbReference type="EMBL" id="JACEGQ020000008">
    <property type="protein sequence ID" value="KAH8500344.1"/>
    <property type="molecule type" value="Genomic_DNA"/>
</dbReference>
<sequence length="265" mass="28626">MASTIKFSRPPILAFLLLLLMSFLYISLAAYCGSMGGSSGESSTVSSGGGPSFSSGGRGSSSWDYTESGGSRGQGGGRRGSKVDVIIFVTGVVILVLFCAGFMIAFCCSEYQKDRKRKKSEQYRREPIKSEQYTLKMVQVGLMGTALSLQNELNEISSTANTSTARGWHRILTKTVSALLRYPEYMISGFSSVEKYSTTGVLLMRFKQLSSEENEKCHAGSLVTILVAANGMYKVPAIRSTEDIKGALLSLNVDAQELEAITMTS</sequence>
<dbReference type="AlphaFoldDB" id="A0A8T2Y5H1"/>
<feature type="chain" id="PRO_5035746238" evidence="3">
    <location>
        <begin position="30"/>
        <end position="265"/>
    </location>
</feature>
<dbReference type="InterPro" id="IPR010903">
    <property type="entry name" value="DUF1517"/>
</dbReference>
<feature type="compositionally biased region" description="Gly residues" evidence="1">
    <location>
        <begin position="47"/>
        <end position="59"/>
    </location>
</feature>
<gene>
    <name evidence="4" type="ORF">H0E87_015560</name>
</gene>